<accession>A0AA35VWC3</accession>
<gene>
    <name evidence="1" type="ORF">LSALG_LOCUS11484</name>
</gene>
<proteinExistence type="predicted"/>
<evidence type="ECO:0000313" key="2">
    <source>
        <dbReference type="Proteomes" id="UP001177003"/>
    </source>
</evidence>
<organism evidence="1 2">
    <name type="scientific">Lactuca saligna</name>
    <name type="common">Willowleaf lettuce</name>
    <dbReference type="NCBI Taxonomy" id="75948"/>
    <lineage>
        <taxon>Eukaryota</taxon>
        <taxon>Viridiplantae</taxon>
        <taxon>Streptophyta</taxon>
        <taxon>Embryophyta</taxon>
        <taxon>Tracheophyta</taxon>
        <taxon>Spermatophyta</taxon>
        <taxon>Magnoliopsida</taxon>
        <taxon>eudicotyledons</taxon>
        <taxon>Gunneridae</taxon>
        <taxon>Pentapetalae</taxon>
        <taxon>asterids</taxon>
        <taxon>campanulids</taxon>
        <taxon>Asterales</taxon>
        <taxon>Asteraceae</taxon>
        <taxon>Cichorioideae</taxon>
        <taxon>Cichorieae</taxon>
        <taxon>Lactucinae</taxon>
        <taxon>Lactuca</taxon>
    </lineage>
</organism>
<reference evidence="1" key="1">
    <citation type="submission" date="2023-04" db="EMBL/GenBank/DDBJ databases">
        <authorList>
            <person name="Vijverberg K."/>
            <person name="Xiong W."/>
            <person name="Schranz E."/>
        </authorList>
    </citation>
    <scope>NUCLEOTIDE SEQUENCE</scope>
</reference>
<dbReference type="EMBL" id="OX465078">
    <property type="protein sequence ID" value="CAI9271207.1"/>
    <property type="molecule type" value="Genomic_DNA"/>
</dbReference>
<evidence type="ECO:0000313" key="1">
    <source>
        <dbReference type="EMBL" id="CAI9271207.1"/>
    </source>
</evidence>
<name>A0AA35VWC3_LACSI</name>
<sequence length="103" mass="12073">MKATESFPKRAKDMFDSNTNKNLTNVVWCPTDQMKQIPIVKNFCDGSLRKMEYWVYDVATTSVVIKFPDGVFHIVDKRDLLQFGERDIHTLAHHEILCHKEIF</sequence>
<keyword evidence="2" id="KW-1185">Reference proteome</keyword>
<dbReference type="AlphaFoldDB" id="A0AA35VWC3"/>
<dbReference type="Proteomes" id="UP001177003">
    <property type="component" value="Chromosome 2"/>
</dbReference>
<protein>
    <submittedName>
        <fullName evidence="1">Uncharacterized protein</fullName>
    </submittedName>
</protein>